<evidence type="ECO:0000259" key="4">
    <source>
        <dbReference type="PROSITE" id="PS51186"/>
    </source>
</evidence>
<gene>
    <name evidence="6" type="primary">ydaF_2</name>
    <name evidence="5" type="ORF">BV133_1611</name>
    <name evidence="6" type="ORF">BVIRIDIS_25070</name>
</gene>
<feature type="domain" description="N-acetyltransferase" evidence="4">
    <location>
        <begin position="22"/>
        <end position="192"/>
    </location>
</feature>
<organism evidence="6 7">
    <name type="scientific">Blastochloris viridis</name>
    <name type="common">Rhodopseudomonas viridis</name>
    <dbReference type="NCBI Taxonomy" id="1079"/>
    <lineage>
        <taxon>Bacteria</taxon>
        <taxon>Pseudomonadati</taxon>
        <taxon>Pseudomonadota</taxon>
        <taxon>Alphaproteobacteria</taxon>
        <taxon>Hyphomicrobiales</taxon>
        <taxon>Blastochloridaceae</taxon>
        <taxon>Blastochloris</taxon>
    </lineage>
</organism>
<dbReference type="OrthoDB" id="9801669at2"/>
<accession>A0A0H5BDP4</accession>
<dbReference type="InterPro" id="IPR051531">
    <property type="entry name" value="N-acetyltransferase"/>
</dbReference>
<comment type="similarity">
    <text evidence="3">Belongs to the acetyltransferase family. RimJ subfamily.</text>
</comment>
<dbReference type="PANTHER" id="PTHR43792:SF8">
    <property type="entry name" value="[RIBOSOMAL PROTEIN US5]-ALANINE N-ACETYLTRANSFERASE"/>
    <property type="match status" value="1"/>
</dbReference>
<dbReference type="EC" id="2.3.1.-" evidence="6"/>
<evidence type="ECO:0000256" key="3">
    <source>
        <dbReference type="ARBA" id="ARBA00038502"/>
    </source>
</evidence>
<dbReference type="KEGG" id="bvr:BVIR_3063"/>
<dbReference type="RefSeq" id="WP_055038940.1">
    <property type="nucleotide sequence ID" value="NZ_AP014854.2"/>
</dbReference>
<dbReference type="PANTHER" id="PTHR43792">
    <property type="entry name" value="GNAT FAMILY, PUTATIVE (AFU_ORTHOLOGUE AFUA_3G00765)-RELATED-RELATED"/>
    <property type="match status" value="1"/>
</dbReference>
<evidence type="ECO:0000313" key="6">
    <source>
        <dbReference type="EMBL" id="CUU43485.1"/>
    </source>
</evidence>
<dbReference type="AlphaFoldDB" id="A0A0H5BDP4"/>
<dbReference type="InterPro" id="IPR016181">
    <property type="entry name" value="Acyl_CoA_acyltransferase"/>
</dbReference>
<reference evidence="7" key="3">
    <citation type="journal article" date="2016" name="Genome Announc.">
        <title>Revised genome sequence of the purple photosynthetic bacterium Blastochloris viridis.</title>
        <authorList>
            <person name="Liu L.N."/>
            <person name="Faulkner M."/>
            <person name="Liu X."/>
            <person name="Huang F."/>
            <person name="Darby A.C."/>
            <person name="Hall N."/>
        </authorList>
    </citation>
    <scope>NUCLEOTIDE SEQUENCE [LARGE SCALE GENOMIC DNA]</scope>
    <source>
        <strain evidence="7">ATCC 19567 / DSM 133 / F</strain>
    </source>
</reference>
<dbReference type="Gene3D" id="3.40.630.30">
    <property type="match status" value="1"/>
</dbReference>
<reference evidence="5" key="1">
    <citation type="journal article" date="2015" name="Genome Announc.">
        <title>Complete Genome Sequence of the Bacteriochlorophyll b-Producing Photosynthetic Bacterium Blastochloris viridis.</title>
        <authorList>
            <person name="Tsukatani Y."/>
            <person name="Hirose Y."/>
            <person name="Harada J."/>
            <person name="Misawa N."/>
            <person name="Mori K."/>
            <person name="Inoue K."/>
            <person name="Tamiaki H."/>
        </authorList>
    </citation>
    <scope>NUCLEOTIDE SEQUENCE [LARGE SCALE GENOMIC DNA]</scope>
    <source>
        <strain evidence="5">DSM 133</strain>
    </source>
</reference>
<dbReference type="STRING" id="1079.BVIR_3063"/>
<proteinExistence type="inferred from homology"/>
<dbReference type="GO" id="GO:0008999">
    <property type="term" value="F:protein-N-terminal-alanine acetyltransferase activity"/>
    <property type="evidence" value="ECO:0007669"/>
    <property type="project" value="TreeGrafter"/>
</dbReference>
<keyword evidence="1 6" id="KW-0808">Transferase</keyword>
<keyword evidence="7" id="KW-1185">Reference proteome</keyword>
<dbReference type="SUPFAM" id="SSF55729">
    <property type="entry name" value="Acyl-CoA N-acyltransferases (Nat)"/>
    <property type="match status" value="1"/>
</dbReference>
<dbReference type="EMBL" id="LN907867">
    <property type="protein sequence ID" value="CUU43485.1"/>
    <property type="molecule type" value="Genomic_DNA"/>
</dbReference>
<dbReference type="Proteomes" id="UP000065734">
    <property type="component" value="Chromosome I"/>
</dbReference>
<evidence type="ECO:0000313" key="7">
    <source>
        <dbReference type="Proteomes" id="UP000065734"/>
    </source>
</evidence>
<dbReference type="EMBL" id="AP014854">
    <property type="protein sequence ID" value="BAR99204.1"/>
    <property type="molecule type" value="Genomic_DNA"/>
</dbReference>
<dbReference type="InterPro" id="IPR000182">
    <property type="entry name" value="GNAT_dom"/>
</dbReference>
<name>A0A0H5BDP4_BLAVI</name>
<dbReference type="PATRIC" id="fig|1079.6.peg.3221"/>
<evidence type="ECO:0000256" key="1">
    <source>
        <dbReference type="ARBA" id="ARBA00022679"/>
    </source>
</evidence>
<dbReference type="GO" id="GO:0005737">
    <property type="term" value="C:cytoplasm"/>
    <property type="evidence" value="ECO:0007669"/>
    <property type="project" value="TreeGrafter"/>
</dbReference>
<evidence type="ECO:0000256" key="2">
    <source>
        <dbReference type="ARBA" id="ARBA00023315"/>
    </source>
</evidence>
<protein>
    <submittedName>
        <fullName evidence="6">Putative ribosomal N-acetyltransferase YdaF</fullName>
        <ecNumber evidence="6">2.3.1.-</ecNumber>
    </submittedName>
    <submittedName>
        <fullName evidence="5">Ribosomal-protein-S5p-alanine acetyltransferase</fullName>
    </submittedName>
</protein>
<reference evidence="6" key="2">
    <citation type="submission" date="2015-11" db="EMBL/GenBank/DDBJ databases">
        <authorList>
            <person name="Zhang Y."/>
            <person name="Guo Z."/>
        </authorList>
    </citation>
    <scope>NUCLEOTIDE SEQUENCE</scope>
    <source>
        <strain evidence="6">1</strain>
    </source>
</reference>
<sequence>MALFRAVPWSEPAVPAIPGAGVVLRTPQMADYEPWAELRTQSRDFLTPWEPLWPADELSRAAFRRRLRRYARDLREDLAYPFFVFRIEDDGLVGGLTLSHVRRGVAQSASLGYWMGQPYAGRGYMSAAVAALVPFAFQTLRLHRVEAACVPTNQPSIRLLERNGFEREGYARRYLCINGNWADHYLYARMRED</sequence>
<dbReference type="Pfam" id="PF13302">
    <property type="entry name" value="Acetyltransf_3"/>
    <property type="match status" value="1"/>
</dbReference>
<keyword evidence="2 6" id="KW-0012">Acyltransferase</keyword>
<dbReference type="PROSITE" id="PS51186">
    <property type="entry name" value="GNAT"/>
    <property type="match status" value="1"/>
</dbReference>
<evidence type="ECO:0000313" key="5">
    <source>
        <dbReference type="EMBL" id="BAR99204.1"/>
    </source>
</evidence>